<dbReference type="OrthoDB" id="3549872at2759"/>
<reference evidence="4" key="1">
    <citation type="submission" date="2016-06" db="UniProtKB">
        <authorList>
            <consortium name="WormBaseParasite"/>
        </authorList>
    </citation>
    <scope>IDENTIFICATION</scope>
</reference>
<evidence type="ECO:0000313" key="4">
    <source>
        <dbReference type="WBParaSite" id="GPUH_0001412101-mRNA-1"/>
    </source>
</evidence>
<dbReference type="SUPFAM" id="SSF57997">
    <property type="entry name" value="Tropomyosin"/>
    <property type="match status" value="1"/>
</dbReference>
<gene>
    <name evidence="2" type="ORF">GPUH_LOCUS14106</name>
</gene>
<dbReference type="AlphaFoldDB" id="A0A183DZG5"/>
<evidence type="ECO:0000313" key="3">
    <source>
        <dbReference type="Proteomes" id="UP000271098"/>
    </source>
</evidence>
<evidence type="ECO:0000313" key="2">
    <source>
        <dbReference type="EMBL" id="VDN23572.1"/>
    </source>
</evidence>
<accession>A0A183DZG5</accession>
<evidence type="ECO:0000256" key="1">
    <source>
        <dbReference type="SAM" id="Coils"/>
    </source>
</evidence>
<sequence>MFKYRDRSNLEDELGRISGTAVDLEKKISELEKIIDSHTAREAAMHDSLEQYKFKEREASRSLIEAQFEITRLKGKIFFVLKIIMPVIDDFLHKSFTADSADQIRSNSGAELDRVREEFREMEKKILAEKNAEIKNYDETFNLLRSEKEDLEHSLAAIKKELKEVSLRCEKITMEKEGLSKQLNEEKERAAREIASLREHLDAVEDRCLAEANEWEKHRTEKEQLYDLNVLEMKENIKALSDKLQESQEKEVSLRREMVDLELLIDREKNTIKVLQSEMSKKDGQMKFELEKFEQERQKWDEKLRLKNEELANARCNIDCVQAKCLELEKTLQSVESRLDKKTQGLSTAQNELREIEDRIMLRMDEEATLKGHLAESERERDELRLQRDELKTALQLAYKKTEDLTNIENALRKELGIVKSQLQDDEKKSEKLANDLKQLKKVNKQLESSLAEKTAEITSSSFLIKQFEKAQQQAMKELDEEKQKVCV</sequence>
<dbReference type="EMBL" id="UYRT01080895">
    <property type="protein sequence ID" value="VDN23572.1"/>
    <property type="molecule type" value="Genomic_DNA"/>
</dbReference>
<feature type="coiled-coil region" evidence="1">
    <location>
        <begin position="7"/>
        <end position="41"/>
    </location>
</feature>
<keyword evidence="1" id="KW-0175">Coiled coil</keyword>
<dbReference type="Proteomes" id="UP000271098">
    <property type="component" value="Unassembled WGS sequence"/>
</dbReference>
<feature type="coiled-coil region" evidence="1">
    <location>
        <begin position="105"/>
        <end position="485"/>
    </location>
</feature>
<proteinExistence type="predicted"/>
<keyword evidence="3" id="KW-1185">Reference proteome</keyword>
<protein>
    <submittedName>
        <fullName evidence="4">Myosin_tail_1 domain-containing protein</fullName>
    </submittedName>
</protein>
<organism evidence="4">
    <name type="scientific">Gongylonema pulchrum</name>
    <dbReference type="NCBI Taxonomy" id="637853"/>
    <lineage>
        <taxon>Eukaryota</taxon>
        <taxon>Metazoa</taxon>
        <taxon>Ecdysozoa</taxon>
        <taxon>Nematoda</taxon>
        <taxon>Chromadorea</taxon>
        <taxon>Rhabditida</taxon>
        <taxon>Spirurina</taxon>
        <taxon>Spiruromorpha</taxon>
        <taxon>Spiruroidea</taxon>
        <taxon>Gongylonematidae</taxon>
        <taxon>Gongylonema</taxon>
    </lineage>
</organism>
<name>A0A183DZG5_9BILA</name>
<dbReference type="WBParaSite" id="GPUH_0001412101-mRNA-1">
    <property type="protein sequence ID" value="GPUH_0001412101-mRNA-1"/>
    <property type="gene ID" value="GPUH_0001412101"/>
</dbReference>
<reference evidence="2 3" key="2">
    <citation type="submission" date="2018-11" db="EMBL/GenBank/DDBJ databases">
        <authorList>
            <consortium name="Pathogen Informatics"/>
        </authorList>
    </citation>
    <scope>NUCLEOTIDE SEQUENCE [LARGE SCALE GENOMIC DNA]</scope>
</reference>